<dbReference type="EMBL" id="CM023480">
    <property type="protein sequence ID" value="KAH7970286.1"/>
    <property type="molecule type" value="Genomic_DNA"/>
</dbReference>
<comment type="caution">
    <text evidence="1">The sequence shown here is derived from an EMBL/GenBank/DDBJ whole genome shotgun (WGS) entry which is preliminary data.</text>
</comment>
<proteinExistence type="predicted"/>
<keyword evidence="2" id="KW-1185">Reference proteome</keyword>
<evidence type="ECO:0000313" key="2">
    <source>
        <dbReference type="Proteomes" id="UP000821865"/>
    </source>
</evidence>
<dbReference type="Proteomes" id="UP000821865">
    <property type="component" value="Chromosome 11"/>
</dbReference>
<sequence>MPASKRRKRYRNLPYGRRFSRRFCLEDWERSLYLYANPDGCPYDNSDYERALEERELLEYVDSVGPKRANGAWLLKLKTTEAKETVANIGALLVKGLYCAIVDPCQEETCLKVHGVPFHVSNETLRKTFRRFGAVKEVIREACPVKGLEDVEYTTRHISMRLKPTVKKKDVPLWRNIGDVAVQVFVPGRMPVCLTCGGPGHRRLLCPLERSFRGGRKRPYDDNAVSTDEKSGNLDNVSRSDDYVTSQNVETVLENFCHLRISDGGIGATPSQP</sequence>
<gene>
    <name evidence="1" type="ORF">HPB49_002261</name>
</gene>
<protein>
    <submittedName>
        <fullName evidence="1">Uncharacterized protein</fullName>
    </submittedName>
</protein>
<evidence type="ECO:0000313" key="1">
    <source>
        <dbReference type="EMBL" id="KAH7970286.1"/>
    </source>
</evidence>
<reference evidence="1" key="1">
    <citation type="submission" date="2020-05" db="EMBL/GenBank/DDBJ databases">
        <title>Large-scale comparative analyses of tick genomes elucidate their genetic diversity and vector capacities.</title>
        <authorList>
            <person name="Jia N."/>
            <person name="Wang J."/>
            <person name="Shi W."/>
            <person name="Du L."/>
            <person name="Sun Y."/>
            <person name="Zhan W."/>
            <person name="Jiang J."/>
            <person name="Wang Q."/>
            <person name="Zhang B."/>
            <person name="Ji P."/>
            <person name="Sakyi L.B."/>
            <person name="Cui X."/>
            <person name="Yuan T."/>
            <person name="Jiang B."/>
            <person name="Yang W."/>
            <person name="Lam T.T.-Y."/>
            <person name="Chang Q."/>
            <person name="Ding S."/>
            <person name="Wang X."/>
            <person name="Zhu J."/>
            <person name="Ruan X."/>
            <person name="Zhao L."/>
            <person name="Wei J."/>
            <person name="Que T."/>
            <person name="Du C."/>
            <person name="Cheng J."/>
            <person name="Dai P."/>
            <person name="Han X."/>
            <person name="Huang E."/>
            <person name="Gao Y."/>
            <person name="Liu J."/>
            <person name="Shao H."/>
            <person name="Ye R."/>
            <person name="Li L."/>
            <person name="Wei W."/>
            <person name="Wang X."/>
            <person name="Wang C."/>
            <person name="Yang T."/>
            <person name="Huo Q."/>
            <person name="Li W."/>
            <person name="Guo W."/>
            <person name="Chen H."/>
            <person name="Zhou L."/>
            <person name="Ni X."/>
            <person name="Tian J."/>
            <person name="Zhou Y."/>
            <person name="Sheng Y."/>
            <person name="Liu T."/>
            <person name="Pan Y."/>
            <person name="Xia L."/>
            <person name="Li J."/>
            <person name="Zhao F."/>
            <person name="Cao W."/>
        </authorList>
    </citation>
    <scope>NUCLEOTIDE SEQUENCE</scope>
    <source>
        <strain evidence="1">Dsil-2018</strain>
    </source>
</reference>
<organism evidence="1 2">
    <name type="scientific">Dermacentor silvarum</name>
    <name type="common">Tick</name>
    <dbReference type="NCBI Taxonomy" id="543639"/>
    <lineage>
        <taxon>Eukaryota</taxon>
        <taxon>Metazoa</taxon>
        <taxon>Ecdysozoa</taxon>
        <taxon>Arthropoda</taxon>
        <taxon>Chelicerata</taxon>
        <taxon>Arachnida</taxon>
        <taxon>Acari</taxon>
        <taxon>Parasitiformes</taxon>
        <taxon>Ixodida</taxon>
        <taxon>Ixodoidea</taxon>
        <taxon>Ixodidae</taxon>
        <taxon>Rhipicephalinae</taxon>
        <taxon>Dermacentor</taxon>
    </lineage>
</organism>
<accession>A0ACB8DI12</accession>
<name>A0ACB8DI12_DERSI</name>